<dbReference type="Proteomes" id="UP000290253">
    <property type="component" value="Unassembled WGS sequence"/>
</dbReference>
<comment type="caution">
    <text evidence="2">The sequence shown here is derived from an EMBL/GenBank/DDBJ whole genome shotgun (WGS) entry which is preliminary data.</text>
</comment>
<sequence>MFQRSHASRRAPFLSVLFPVFLISMLAMRPCTAAAADGDAAKKDTPKDVIVFTNGDQLSGTLTREVGGNVVFHSDVVGDITVTWDKIKELRTQTKFAVLDKSVTPKRHKLPANVPQGTISVADNMLTVHPDNGVLIEPMPVKSAQYIVDESTMTKQLIGKPGFFEGWHGTATAGATIVEATQKQHTYSGAVSLARVVPTASFLNPTNRTTINFSGSYGKSTQPAYVSEGVLYPESDTKTALYHADAERDQYFKPRFYALAQTSFDHNYSLLLDLQQIYGGGIGWTVIKQPKQELDVKATIQYEKQTFINASGGTNQNLIGSTFGGTYLLHLPRSIVFNQQFSYIPAYNNANAYSATETDGLTFPTYKNFGFTFGTLDTYLNDPAPAVPATKRNSFQMTFGLSYAFKSKY</sequence>
<dbReference type="Pfam" id="PF04338">
    <property type="entry name" value="DUF481"/>
    <property type="match status" value="1"/>
</dbReference>
<evidence type="ECO:0000313" key="2">
    <source>
        <dbReference type="EMBL" id="RXS94564.1"/>
    </source>
</evidence>
<reference evidence="2 3" key="1">
    <citation type="journal article" date="2016" name="Int. J. Syst. Evol. Microbiol.">
        <title>Acidipila dinghuensis sp. nov., an acidobacterium isolated from forest soil.</title>
        <authorList>
            <person name="Jiang Y.W."/>
            <person name="Wang J."/>
            <person name="Chen M.H."/>
            <person name="Lv Y.Y."/>
            <person name="Qiu L.H."/>
        </authorList>
    </citation>
    <scope>NUCLEOTIDE SEQUENCE [LARGE SCALE GENOMIC DNA]</scope>
    <source>
        <strain evidence="2 3">DHOF10</strain>
    </source>
</reference>
<keyword evidence="1" id="KW-0732">Signal</keyword>
<feature type="chain" id="PRO_5020569722" evidence="1">
    <location>
        <begin position="36"/>
        <end position="409"/>
    </location>
</feature>
<protein>
    <submittedName>
        <fullName evidence="2">DUF481 domain-containing protein</fullName>
    </submittedName>
</protein>
<organism evidence="2 3">
    <name type="scientific">Silvibacterium dinghuense</name>
    <dbReference type="NCBI Taxonomy" id="1560006"/>
    <lineage>
        <taxon>Bacteria</taxon>
        <taxon>Pseudomonadati</taxon>
        <taxon>Acidobacteriota</taxon>
        <taxon>Terriglobia</taxon>
        <taxon>Terriglobales</taxon>
        <taxon>Acidobacteriaceae</taxon>
        <taxon>Silvibacterium</taxon>
    </lineage>
</organism>
<dbReference type="EMBL" id="SDMK01000003">
    <property type="protein sequence ID" value="RXS94564.1"/>
    <property type="molecule type" value="Genomic_DNA"/>
</dbReference>
<name>A0A4Q1SBQ0_9BACT</name>
<feature type="signal peptide" evidence="1">
    <location>
        <begin position="1"/>
        <end position="35"/>
    </location>
</feature>
<gene>
    <name evidence="2" type="ORF">ESZ00_16005</name>
</gene>
<dbReference type="RefSeq" id="WP_129209301.1">
    <property type="nucleotide sequence ID" value="NZ_BMGU01000005.1"/>
</dbReference>
<dbReference type="AlphaFoldDB" id="A0A4Q1SBQ0"/>
<dbReference type="InterPro" id="IPR007433">
    <property type="entry name" value="DUF481"/>
</dbReference>
<proteinExistence type="predicted"/>
<keyword evidence="3" id="KW-1185">Reference proteome</keyword>
<accession>A0A4Q1SBQ0</accession>
<dbReference type="OrthoDB" id="116089at2"/>
<evidence type="ECO:0000256" key="1">
    <source>
        <dbReference type="SAM" id="SignalP"/>
    </source>
</evidence>
<evidence type="ECO:0000313" key="3">
    <source>
        <dbReference type="Proteomes" id="UP000290253"/>
    </source>
</evidence>